<organism evidence="1 2">
    <name type="scientific">Asbolus verrucosus</name>
    <name type="common">Desert ironclad beetle</name>
    <dbReference type="NCBI Taxonomy" id="1661398"/>
    <lineage>
        <taxon>Eukaryota</taxon>
        <taxon>Metazoa</taxon>
        <taxon>Ecdysozoa</taxon>
        <taxon>Arthropoda</taxon>
        <taxon>Hexapoda</taxon>
        <taxon>Insecta</taxon>
        <taxon>Pterygota</taxon>
        <taxon>Neoptera</taxon>
        <taxon>Endopterygota</taxon>
        <taxon>Coleoptera</taxon>
        <taxon>Polyphaga</taxon>
        <taxon>Cucujiformia</taxon>
        <taxon>Tenebrionidae</taxon>
        <taxon>Pimeliinae</taxon>
        <taxon>Asbolus</taxon>
    </lineage>
</organism>
<evidence type="ECO:0000313" key="1">
    <source>
        <dbReference type="EMBL" id="RZB39479.1"/>
    </source>
</evidence>
<reference evidence="1 2" key="1">
    <citation type="submission" date="2017-03" db="EMBL/GenBank/DDBJ databases">
        <title>Genome of the blue death feigning beetle - Asbolus verrucosus.</title>
        <authorList>
            <person name="Rider S.D."/>
        </authorList>
    </citation>
    <scope>NUCLEOTIDE SEQUENCE [LARGE SCALE GENOMIC DNA]</scope>
    <source>
        <strain evidence="1">Butters</strain>
        <tissue evidence="1">Head and leg muscle</tissue>
    </source>
</reference>
<gene>
    <name evidence="1" type="ORF">BDFB_007536</name>
</gene>
<dbReference type="AlphaFoldDB" id="A0A482V8J3"/>
<accession>A0A482V8J3</accession>
<name>A0A482V8J3_ASBVE</name>
<dbReference type="EMBL" id="QDEB01127909">
    <property type="protein sequence ID" value="RZB39479.1"/>
    <property type="molecule type" value="Genomic_DNA"/>
</dbReference>
<dbReference type="Proteomes" id="UP000292052">
    <property type="component" value="Unassembled WGS sequence"/>
</dbReference>
<dbReference type="STRING" id="1661398.A0A482V8J3"/>
<dbReference type="OrthoDB" id="6760274at2759"/>
<sequence>MLKCTLNVHHNVTIENYPKLRPFLKRQSNGYKAKKATVFTPDQIREFINEAPDDKFLATKVALIMGVMGCCRANEFYLMYLHDQNTAFLIGVPKTKSKVKHQFSIAASFYDIRS</sequence>
<keyword evidence="2" id="KW-1185">Reference proteome</keyword>
<evidence type="ECO:0000313" key="2">
    <source>
        <dbReference type="Proteomes" id="UP000292052"/>
    </source>
</evidence>
<protein>
    <recommendedName>
        <fullName evidence="3">Phage integrase domain containing protein</fullName>
    </recommendedName>
</protein>
<proteinExistence type="predicted"/>
<evidence type="ECO:0008006" key="3">
    <source>
        <dbReference type="Google" id="ProtNLM"/>
    </source>
</evidence>
<comment type="caution">
    <text evidence="1">The sequence shown here is derived from an EMBL/GenBank/DDBJ whole genome shotgun (WGS) entry which is preliminary data.</text>
</comment>